<sequence>MPSPRFRNRRNPPHKYRSCMAGYGRLRRQRVKDMGILNVYVEQLIHFPDTVQPFSTEIINLKVPKNISKDKDLIFFPKKNKLFYVINESLNVPTNTNLFHTINENKTNKVIHLRKNTIMGKLSTFDVNDIISPSESEIYQINNLNLNEIHKMRRDELLKSDFKLDHLNDKDKKDMRELLLKNFKVFSKSYKTLGETTAVTPEFSLLHNFPLQTKPYSIPLIAKK</sequence>
<protein>
    <submittedName>
        <fullName evidence="1">Uncharacterized protein</fullName>
    </submittedName>
</protein>
<name>A0A4Y2F9U1_ARAVE</name>
<dbReference type="Proteomes" id="UP000499080">
    <property type="component" value="Unassembled WGS sequence"/>
</dbReference>
<evidence type="ECO:0000313" key="1">
    <source>
        <dbReference type="EMBL" id="GBM38310.1"/>
    </source>
</evidence>
<dbReference type="AlphaFoldDB" id="A0A4Y2F9U1"/>
<organism evidence="1 2">
    <name type="scientific">Araneus ventricosus</name>
    <name type="common">Orbweaver spider</name>
    <name type="synonym">Epeira ventricosa</name>
    <dbReference type="NCBI Taxonomy" id="182803"/>
    <lineage>
        <taxon>Eukaryota</taxon>
        <taxon>Metazoa</taxon>
        <taxon>Ecdysozoa</taxon>
        <taxon>Arthropoda</taxon>
        <taxon>Chelicerata</taxon>
        <taxon>Arachnida</taxon>
        <taxon>Araneae</taxon>
        <taxon>Araneomorphae</taxon>
        <taxon>Entelegynae</taxon>
        <taxon>Araneoidea</taxon>
        <taxon>Araneidae</taxon>
        <taxon>Araneus</taxon>
    </lineage>
</organism>
<dbReference type="OrthoDB" id="10069439at2759"/>
<comment type="caution">
    <text evidence="1">The sequence shown here is derived from an EMBL/GenBank/DDBJ whole genome shotgun (WGS) entry which is preliminary data.</text>
</comment>
<keyword evidence="2" id="KW-1185">Reference proteome</keyword>
<reference evidence="1 2" key="1">
    <citation type="journal article" date="2019" name="Sci. Rep.">
        <title>Orb-weaving spider Araneus ventricosus genome elucidates the spidroin gene catalogue.</title>
        <authorList>
            <person name="Kono N."/>
            <person name="Nakamura H."/>
            <person name="Ohtoshi R."/>
            <person name="Moran D.A.P."/>
            <person name="Shinohara A."/>
            <person name="Yoshida Y."/>
            <person name="Fujiwara M."/>
            <person name="Mori M."/>
            <person name="Tomita M."/>
            <person name="Arakawa K."/>
        </authorList>
    </citation>
    <scope>NUCLEOTIDE SEQUENCE [LARGE SCALE GENOMIC DNA]</scope>
</reference>
<evidence type="ECO:0000313" key="2">
    <source>
        <dbReference type="Proteomes" id="UP000499080"/>
    </source>
</evidence>
<gene>
    <name evidence="1" type="ORF">AVEN_158341_1</name>
</gene>
<accession>A0A4Y2F9U1</accession>
<dbReference type="EMBL" id="BGPR01000865">
    <property type="protein sequence ID" value="GBM38310.1"/>
    <property type="molecule type" value="Genomic_DNA"/>
</dbReference>
<proteinExistence type="predicted"/>